<dbReference type="PANTHER" id="PTHR19303:SF70">
    <property type="entry name" value="HTH CENPB-TYPE DOMAIN-CONTAINING PROTEIN"/>
    <property type="match status" value="1"/>
</dbReference>
<evidence type="ECO:0000256" key="1">
    <source>
        <dbReference type="SAM" id="MobiDB-lite"/>
    </source>
</evidence>
<dbReference type="InterPro" id="IPR050863">
    <property type="entry name" value="CenT-Element_Derived"/>
</dbReference>
<dbReference type="InterPro" id="IPR007889">
    <property type="entry name" value="HTH_Psq"/>
</dbReference>
<protein>
    <submittedName>
        <fullName evidence="3">Centromere binding protein B</fullName>
    </submittedName>
</protein>
<comment type="caution">
    <text evidence="3">The sequence shown here is derived from an EMBL/GenBank/DDBJ whole genome shotgun (WGS) entry which is preliminary data.</text>
</comment>
<evidence type="ECO:0000313" key="4">
    <source>
        <dbReference type="Proteomes" id="UP001163105"/>
    </source>
</evidence>
<gene>
    <name evidence="3" type="ORF">O9K51_01326</name>
</gene>
<feature type="domain" description="HTH psq-type" evidence="2">
    <location>
        <begin position="179"/>
        <end position="229"/>
    </location>
</feature>
<evidence type="ECO:0000313" key="3">
    <source>
        <dbReference type="EMBL" id="KAJ6446553.1"/>
    </source>
</evidence>
<organism evidence="3 4">
    <name type="scientific">Purpureocillium lavendulum</name>
    <dbReference type="NCBI Taxonomy" id="1247861"/>
    <lineage>
        <taxon>Eukaryota</taxon>
        <taxon>Fungi</taxon>
        <taxon>Dikarya</taxon>
        <taxon>Ascomycota</taxon>
        <taxon>Pezizomycotina</taxon>
        <taxon>Sordariomycetes</taxon>
        <taxon>Hypocreomycetidae</taxon>
        <taxon>Hypocreales</taxon>
        <taxon>Ophiocordycipitaceae</taxon>
        <taxon>Purpureocillium</taxon>
    </lineage>
</organism>
<feature type="compositionally biased region" description="Pro residues" evidence="1">
    <location>
        <begin position="147"/>
        <end position="160"/>
    </location>
</feature>
<accession>A0AB34G677</accession>
<feature type="region of interest" description="Disordered" evidence="1">
    <location>
        <begin position="63"/>
        <end position="184"/>
    </location>
</feature>
<dbReference type="AlphaFoldDB" id="A0AB34G677"/>
<proteinExistence type="predicted"/>
<dbReference type="Gene3D" id="1.10.10.60">
    <property type="entry name" value="Homeodomain-like"/>
    <property type="match status" value="1"/>
</dbReference>
<evidence type="ECO:0000259" key="2">
    <source>
        <dbReference type="Pfam" id="PF04218"/>
    </source>
</evidence>
<feature type="compositionally biased region" description="Polar residues" evidence="1">
    <location>
        <begin position="16"/>
        <end position="26"/>
    </location>
</feature>
<dbReference type="Pfam" id="PF04218">
    <property type="entry name" value="CENP-B_N"/>
    <property type="match status" value="1"/>
</dbReference>
<keyword evidence="4" id="KW-1185">Reference proteome</keyword>
<reference evidence="3" key="1">
    <citation type="submission" date="2023-01" db="EMBL/GenBank/DDBJ databases">
        <title>The growth and conidiation of Purpureocillium lavendulum are regulated by nitrogen source and histone H3K14 acetylation.</title>
        <authorList>
            <person name="Tang P."/>
            <person name="Han J."/>
            <person name="Zhang C."/>
            <person name="Tang P."/>
            <person name="Qi F."/>
            <person name="Zhang K."/>
            <person name="Liang L."/>
        </authorList>
    </citation>
    <scope>NUCLEOTIDE SEQUENCE</scope>
    <source>
        <strain evidence="3">YMF1.00683</strain>
    </source>
</reference>
<name>A0AB34G677_9HYPO</name>
<dbReference type="GO" id="GO:0005634">
    <property type="term" value="C:nucleus"/>
    <property type="evidence" value="ECO:0007669"/>
    <property type="project" value="TreeGrafter"/>
</dbReference>
<dbReference type="SUPFAM" id="SSF46689">
    <property type="entry name" value="Homeodomain-like"/>
    <property type="match status" value="1"/>
</dbReference>
<feature type="compositionally biased region" description="Polar residues" evidence="1">
    <location>
        <begin position="109"/>
        <end position="137"/>
    </location>
</feature>
<dbReference type="Proteomes" id="UP001163105">
    <property type="component" value="Unassembled WGS sequence"/>
</dbReference>
<dbReference type="EMBL" id="JAQHRD010000001">
    <property type="protein sequence ID" value="KAJ6446553.1"/>
    <property type="molecule type" value="Genomic_DNA"/>
</dbReference>
<feature type="region of interest" description="Disordered" evidence="1">
    <location>
        <begin position="1"/>
        <end position="26"/>
    </location>
</feature>
<feature type="compositionally biased region" description="Pro residues" evidence="1">
    <location>
        <begin position="64"/>
        <end position="74"/>
    </location>
</feature>
<dbReference type="InterPro" id="IPR009057">
    <property type="entry name" value="Homeodomain-like_sf"/>
</dbReference>
<sequence>MNTDLDGSAAMDQDPNMAQSNGYGSDNWVNLSPYSQSPYDNSPMHEYAGFGFVAHGMPSDPLQRMPPPGMPPQPGQTAAPGHQHQHQHHPQHQLIHPAPSPMAHHQLPMLNTTWPSQLTNPTPTSSAGSFSNATLSMTPASSGPSTTPAPPSSTAPPSNPAKPKAGDGSKPLSHPEKLPRKTLSAEQKRAMCLYHDENPGTKQADIGAKFGVERSTVSKVLRHRDQYLKREQDPDFAVKRAKGKHPDFDRTLGNYVRRQQQRGFDIKDDEIMEQAKLFAHASAETWYRVGTLDAESIRDKHSGQREDVSCTRFFE</sequence>
<dbReference type="PANTHER" id="PTHR19303">
    <property type="entry name" value="TRANSPOSON"/>
    <property type="match status" value="1"/>
</dbReference>
<dbReference type="GO" id="GO:0003677">
    <property type="term" value="F:DNA binding"/>
    <property type="evidence" value="ECO:0007669"/>
    <property type="project" value="InterPro"/>
</dbReference>